<protein>
    <submittedName>
        <fullName evidence="1">Uncharacterized protein</fullName>
    </submittedName>
</protein>
<gene>
    <name evidence="1" type="ordered locus">Gbro_1424</name>
</gene>
<evidence type="ECO:0000313" key="2">
    <source>
        <dbReference type="Proteomes" id="UP000001219"/>
    </source>
</evidence>
<accession>D0L6E9</accession>
<dbReference type="Proteomes" id="UP000001219">
    <property type="component" value="Chromosome"/>
</dbReference>
<keyword evidence="2" id="KW-1185">Reference proteome</keyword>
<evidence type="ECO:0000313" key="1">
    <source>
        <dbReference type="EMBL" id="ACY20706.1"/>
    </source>
</evidence>
<sequence length="98" mass="10455">MGWVLGGNGEPDLYFRPDPASPRDVPGAVLGFPRAFGDLLRSLIFRKDGGVIPGVGNQVADLQAALSAGFCDRCAELLARNPGALHPGHRDKCRACRR</sequence>
<reference evidence="2" key="1">
    <citation type="submission" date="2009-10" db="EMBL/GenBank/DDBJ databases">
        <title>The complete chromosome of Gordonia bronchialis DSM 43247.</title>
        <authorList>
            <consortium name="US DOE Joint Genome Institute (JGI-PGF)"/>
            <person name="Lucas S."/>
            <person name="Copeland A."/>
            <person name="Lapidus A."/>
            <person name="Glavina del Rio T."/>
            <person name="Dalin E."/>
            <person name="Tice H."/>
            <person name="Bruce D."/>
            <person name="Goodwin L."/>
            <person name="Pitluck S."/>
            <person name="Kyrpides N."/>
            <person name="Mavromatis K."/>
            <person name="Ivanova N."/>
            <person name="Ovchinnikova G."/>
            <person name="Saunders E."/>
            <person name="Brettin T."/>
            <person name="Detter J.C."/>
            <person name="Han C."/>
            <person name="Larimer F."/>
            <person name="Land M."/>
            <person name="Hauser L."/>
            <person name="Markowitz V."/>
            <person name="Cheng J.-F."/>
            <person name="Hugenholtz P."/>
            <person name="Woyke T."/>
            <person name="Wu D."/>
            <person name="Jando M."/>
            <person name="Schneider S."/>
            <person name="Goeker M."/>
            <person name="Klenk H.-P."/>
            <person name="Eisen J.A."/>
        </authorList>
    </citation>
    <scope>NUCLEOTIDE SEQUENCE [LARGE SCALE GENOMIC DNA]</scope>
    <source>
        <strain evidence="2">ATCC 25592 / DSM 43247 / BCRC 13721 / JCM 3198 / KCTC 3076 / NBRC 16047 / NCTC 10667</strain>
    </source>
</reference>
<dbReference type="HOGENOM" id="CLU_2329792_0_0_11"/>
<dbReference type="EMBL" id="CP001802">
    <property type="protein sequence ID" value="ACY20706.1"/>
    <property type="molecule type" value="Genomic_DNA"/>
</dbReference>
<dbReference type="STRING" id="526226.Gbro_1424"/>
<proteinExistence type="predicted"/>
<dbReference type="KEGG" id="gbr:Gbro_1424"/>
<reference evidence="1 2" key="2">
    <citation type="journal article" date="2010" name="Stand. Genomic Sci.">
        <title>Complete genome sequence of Gordonia bronchialis type strain (3410).</title>
        <authorList>
            <person name="Ivanova N."/>
            <person name="Sikorski J."/>
            <person name="Jando M."/>
            <person name="Lapidus A."/>
            <person name="Nolan M."/>
            <person name="Lucas S."/>
            <person name="Del Rio T.G."/>
            <person name="Tice H."/>
            <person name="Copeland A."/>
            <person name="Cheng J.F."/>
            <person name="Chen F."/>
            <person name="Bruce D."/>
            <person name="Goodwin L."/>
            <person name="Pitluck S."/>
            <person name="Mavromatis K."/>
            <person name="Ovchinnikova G."/>
            <person name="Pati A."/>
            <person name="Chen A."/>
            <person name="Palaniappan K."/>
            <person name="Land M."/>
            <person name="Hauser L."/>
            <person name="Chang Y.J."/>
            <person name="Jeffries C.D."/>
            <person name="Chain P."/>
            <person name="Saunders E."/>
            <person name="Han C."/>
            <person name="Detter J.C."/>
            <person name="Brettin T."/>
            <person name="Rohde M."/>
            <person name="Goker M."/>
            <person name="Bristow J."/>
            <person name="Eisen J.A."/>
            <person name="Markowitz V."/>
            <person name="Hugenholtz P."/>
            <person name="Klenk H.P."/>
            <person name="Kyrpides N.C."/>
        </authorList>
    </citation>
    <scope>NUCLEOTIDE SEQUENCE [LARGE SCALE GENOMIC DNA]</scope>
    <source>
        <strain evidence="2">ATCC 25592 / DSM 43247 / BCRC 13721 / JCM 3198 / KCTC 3076 / NBRC 16047 / NCTC 10667</strain>
    </source>
</reference>
<dbReference type="AlphaFoldDB" id="D0L6E9"/>
<name>D0L6E9_GORB4</name>
<organism evidence="1 2">
    <name type="scientific">Gordonia bronchialis (strain ATCC 25592 / DSM 43247 / BCRC 13721 / JCM 3198 / KCTC 3076 / NBRC 16047 / NCTC 10667)</name>
    <name type="common">Rhodococcus bronchialis</name>
    <dbReference type="NCBI Taxonomy" id="526226"/>
    <lineage>
        <taxon>Bacteria</taxon>
        <taxon>Bacillati</taxon>
        <taxon>Actinomycetota</taxon>
        <taxon>Actinomycetes</taxon>
        <taxon>Mycobacteriales</taxon>
        <taxon>Gordoniaceae</taxon>
        <taxon>Gordonia</taxon>
    </lineage>
</organism>